<accession>A0A6I6ECN6</accession>
<reference evidence="2 3" key="1">
    <citation type="submission" date="2019-12" db="EMBL/GenBank/DDBJ databases">
        <title>Erwinia sp. nov., isolated from droppings of birds in the Qinghai-Tiebt plateau of China.</title>
        <authorList>
            <person name="Ge Y."/>
        </authorList>
    </citation>
    <scope>NUCLEOTIDE SEQUENCE [LARGE SCALE GENOMIC DNA]</scope>
    <source>
        <strain evidence="2 3">J780</strain>
    </source>
</reference>
<dbReference type="EMBL" id="CP046509">
    <property type="protein sequence ID" value="QGU87557.1"/>
    <property type="molecule type" value="Genomic_DNA"/>
</dbReference>
<dbReference type="GO" id="GO:0016747">
    <property type="term" value="F:acyltransferase activity, transferring groups other than amino-acyl groups"/>
    <property type="evidence" value="ECO:0007669"/>
    <property type="project" value="InterPro"/>
</dbReference>
<dbReference type="CDD" id="cd04301">
    <property type="entry name" value="NAT_SF"/>
    <property type="match status" value="1"/>
</dbReference>
<dbReference type="RefSeq" id="WP_156287409.1">
    <property type="nucleotide sequence ID" value="NZ_CP046509.1"/>
</dbReference>
<sequence>MNISIRAFRASDLDAVIALFEGAVRQIASRDYSAEQIDAWVQIDREDWQQKFQQSECWLVIRHGEIAGFGNVESDGHLDMLFIHPEHQRCGVATALLKWLELQLVKMGIPVIFTEASITAKPFFTRQGFQLIEAQQVSVRGQSFINYKLHKVLI</sequence>
<dbReference type="Gene3D" id="3.40.630.30">
    <property type="match status" value="1"/>
</dbReference>
<dbReference type="AlphaFoldDB" id="A0A6I6ECN6"/>
<dbReference type="Pfam" id="PF13673">
    <property type="entry name" value="Acetyltransf_10"/>
    <property type="match status" value="1"/>
</dbReference>
<dbReference type="PANTHER" id="PTHR43451:SF1">
    <property type="entry name" value="ACETYLTRANSFERASE"/>
    <property type="match status" value="1"/>
</dbReference>
<dbReference type="InterPro" id="IPR052564">
    <property type="entry name" value="N-acetyltrans/Recomb-assoc"/>
</dbReference>
<evidence type="ECO:0000259" key="1">
    <source>
        <dbReference type="PROSITE" id="PS51186"/>
    </source>
</evidence>
<dbReference type="KEGG" id="erwi:GN242_10135"/>
<dbReference type="PANTHER" id="PTHR43451">
    <property type="entry name" value="ACETYLTRANSFERASE (GNAT) FAMILY PROTEIN"/>
    <property type="match status" value="1"/>
</dbReference>
<dbReference type="SUPFAM" id="SSF55729">
    <property type="entry name" value="Acyl-CoA N-acyltransferases (Nat)"/>
    <property type="match status" value="1"/>
</dbReference>
<keyword evidence="2" id="KW-0808">Transferase</keyword>
<protein>
    <submittedName>
        <fullName evidence="2">GNAT family N-acetyltransferase</fullName>
    </submittedName>
</protein>
<evidence type="ECO:0000313" key="2">
    <source>
        <dbReference type="EMBL" id="QGU87557.1"/>
    </source>
</evidence>
<gene>
    <name evidence="2" type="ORF">GN242_10135</name>
</gene>
<name>A0A6I6ECN6_9GAMM</name>
<proteinExistence type="predicted"/>
<dbReference type="Proteomes" id="UP000424752">
    <property type="component" value="Chromosome"/>
</dbReference>
<evidence type="ECO:0000313" key="3">
    <source>
        <dbReference type="Proteomes" id="UP000424752"/>
    </source>
</evidence>
<dbReference type="InterPro" id="IPR000182">
    <property type="entry name" value="GNAT_dom"/>
</dbReference>
<feature type="domain" description="N-acetyltransferase" evidence="1">
    <location>
        <begin position="3"/>
        <end position="154"/>
    </location>
</feature>
<dbReference type="PROSITE" id="PS51186">
    <property type="entry name" value="GNAT"/>
    <property type="match status" value="1"/>
</dbReference>
<dbReference type="InterPro" id="IPR016181">
    <property type="entry name" value="Acyl_CoA_acyltransferase"/>
</dbReference>
<organism evidence="2 3">
    <name type="scientific">Erwinia sorbitola</name>
    <dbReference type="NCBI Taxonomy" id="2681984"/>
    <lineage>
        <taxon>Bacteria</taxon>
        <taxon>Pseudomonadati</taxon>
        <taxon>Pseudomonadota</taxon>
        <taxon>Gammaproteobacteria</taxon>
        <taxon>Enterobacterales</taxon>
        <taxon>Erwiniaceae</taxon>
        <taxon>Erwinia</taxon>
    </lineage>
</organism>